<dbReference type="GO" id="GO:0016757">
    <property type="term" value="F:glycosyltransferase activity"/>
    <property type="evidence" value="ECO:0007669"/>
    <property type="project" value="InterPro"/>
</dbReference>
<dbReference type="Gene3D" id="3.40.50.2000">
    <property type="entry name" value="Glycogen Phosphorylase B"/>
    <property type="match status" value="1"/>
</dbReference>
<organism evidence="3 4">
    <name type="scientific">Lactococcus fujiensis JCM 16395</name>
    <dbReference type="NCBI Taxonomy" id="1291764"/>
    <lineage>
        <taxon>Bacteria</taxon>
        <taxon>Bacillati</taxon>
        <taxon>Bacillota</taxon>
        <taxon>Bacilli</taxon>
        <taxon>Lactobacillales</taxon>
        <taxon>Streptococcaceae</taxon>
        <taxon>Lactococcus</taxon>
    </lineage>
</organism>
<dbReference type="RefSeq" id="WP_096817863.1">
    <property type="nucleotide sequence ID" value="NZ_JXJU01000005.1"/>
</dbReference>
<gene>
    <name evidence="3" type="ORF">RT41_GL001410</name>
</gene>
<evidence type="ECO:0000259" key="2">
    <source>
        <dbReference type="Pfam" id="PF00534"/>
    </source>
</evidence>
<feature type="domain" description="Glycosyl transferase family 1" evidence="2">
    <location>
        <begin position="184"/>
        <end position="336"/>
    </location>
</feature>
<evidence type="ECO:0000256" key="1">
    <source>
        <dbReference type="SAM" id="Coils"/>
    </source>
</evidence>
<evidence type="ECO:0000313" key="3">
    <source>
        <dbReference type="EMBL" id="PCS00099.1"/>
    </source>
</evidence>
<dbReference type="InterPro" id="IPR001296">
    <property type="entry name" value="Glyco_trans_1"/>
</dbReference>
<dbReference type="Proteomes" id="UP000218181">
    <property type="component" value="Unassembled WGS sequence"/>
</dbReference>
<keyword evidence="1" id="KW-0175">Coiled coil</keyword>
<protein>
    <submittedName>
        <fullName evidence="3">Group 1 glycosyltransferase</fullName>
    </submittedName>
</protein>
<dbReference type="EMBL" id="JXJU01000005">
    <property type="protein sequence ID" value="PCS00099.1"/>
    <property type="molecule type" value="Genomic_DNA"/>
</dbReference>
<dbReference type="AlphaFoldDB" id="A0A2A5RLA6"/>
<proteinExistence type="predicted"/>
<dbReference type="Pfam" id="PF00534">
    <property type="entry name" value="Glycos_transf_1"/>
    <property type="match status" value="1"/>
</dbReference>
<evidence type="ECO:0000313" key="4">
    <source>
        <dbReference type="Proteomes" id="UP000218181"/>
    </source>
</evidence>
<accession>A0A2A5RLA6</accession>
<keyword evidence="3" id="KW-0808">Transferase</keyword>
<name>A0A2A5RLA6_9LACT</name>
<dbReference type="STRING" id="1291764.GCA_001311235_02607"/>
<feature type="coiled-coil region" evidence="1">
    <location>
        <begin position="317"/>
        <end position="344"/>
    </location>
</feature>
<dbReference type="SUPFAM" id="SSF53756">
    <property type="entry name" value="UDP-Glycosyltransferase/glycogen phosphorylase"/>
    <property type="match status" value="1"/>
</dbReference>
<keyword evidence="4" id="KW-1185">Reference proteome</keyword>
<reference evidence="3 4" key="1">
    <citation type="submission" date="2014-12" db="EMBL/GenBank/DDBJ databases">
        <title>Draft genome sequences of 10 type strains of Lactococcus.</title>
        <authorList>
            <person name="Sun Z."/>
            <person name="Zhong Z."/>
            <person name="Liu W."/>
            <person name="Zhang W."/>
            <person name="Zhang H."/>
        </authorList>
    </citation>
    <scope>NUCLEOTIDE SEQUENCE [LARGE SCALE GENOMIC DNA]</scope>
    <source>
        <strain evidence="3 4">JCM 16395</strain>
    </source>
</reference>
<sequence length="358" mass="41073">MKKINFVLPANFDRPVGGFKIVFQYANELNQRGYEVSMTFLFNMREKHFLISKAQRFVNNHIHQVVKHSEELTWFDLDKNVNIYYDVATQNEFPDADFVVATAAPTTTIVSKLPETKGKKFYFIQNFETWFYDESVEKINETYNLGLTNIVISNELRQKVIEGSGKEPKYLPNFYNPDEFFLAKPIENRDNIVCLINHTHEVKRTKLGLEILAEVKKQVPDLKVELFGAYEPVTELADYVNFTYKANPEQLRNDIYGKSKIYLLPSVLEGWVLTGMEAMACGATVVSSRIGGIVDYANDGNSILIEPDNKAAFVKAIVDLLNDADKCETLAKKAREEVQQYRIEYSSDILERILQGNE</sequence>
<dbReference type="PANTHER" id="PTHR12526">
    <property type="entry name" value="GLYCOSYLTRANSFERASE"/>
    <property type="match status" value="1"/>
</dbReference>
<dbReference type="PANTHER" id="PTHR12526:SF630">
    <property type="entry name" value="GLYCOSYLTRANSFERASE"/>
    <property type="match status" value="1"/>
</dbReference>
<dbReference type="OrthoDB" id="9797829at2"/>
<dbReference type="Gene3D" id="3.40.50.11090">
    <property type="match status" value="1"/>
</dbReference>
<dbReference type="CDD" id="cd03801">
    <property type="entry name" value="GT4_PimA-like"/>
    <property type="match status" value="1"/>
</dbReference>
<comment type="caution">
    <text evidence="3">The sequence shown here is derived from an EMBL/GenBank/DDBJ whole genome shotgun (WGS) entry which is preliminary data.</text>
</comment>